<evidence type="ECO:0000256" key="5">
    <source>
        <dbReference type="ARBA" id="ARBA00022448"/>
    </source>
</evidence>
<evidence type="ECO:0000313" key="11">
    <source>
        <dbReference type="EMBL" id="SUA91730.1"/>
    </source>
</evidence>
<comment type="pathway">
    <text evidence="3">Hydrocarbon metabolism; alkane degradation.</text>
</comment>
<evidence type="ECO:0000256" key="9">
    <source>
        <dbReference type="RuleBase" id="RU003820"/>
    </source>
</evidence>
<dbReference type="Gene3D" id="2.20.28.10">
    <property type="match status" value="1"/>
</dbReference>
<comment type="function">
    <text evidence="2">Involved in the hydrocarbon hydroxylating system, which transfers electrons from NADH to rubredoxin reductase and then through rubredoxin to alkane 1 monooxygenase.</text>
</comment>
<dbReference type="InterPro" id="IPR050526">
    <property type="entry name" value="Rubredoxin_ET"/>
</dbReference>
<evidence type="ECO:0000256" key="7">
    <source>
        <dbReference type="ARBA" id="ARBA00022982"/>
    </source>
</evidence>
<dbReference type="SUPFAM" id="SSF57802">
    <property type="entry name" value="Rubredoxin-like"/>
    <property type="match status" value="1"/>
</dbReference>
<dbReference type="CDD" id="cd00730">
    <property type="entry name" value="rubredoxin"/>
    <property type="match status" value="1"/>
</dbReference>
<comment type="cofactor">
    <cofactor evidence="1 9">
        <name>Fe(3+)</name>
        <dbReference type="ChEBI" id="CHEBI:29034"/>
    </cofactor>
</comment>
<dbReference type="FunFam" id="2.20.28.10:FF:000001">
    <property type="entry name" value="Rubredoxin"/>
    <property type="match status" value="1"/>
</dbReference>
<evidence type="ECO:0000256" key="3">
    <source>
        <dbReference type="ARBA" id="ARBA00004933"/>
    </source>
</evidence>
<keyword evidence="6 9" id="KW-0479">Metal-binding</keyword>
<dbReference type="GO" id="GO:0005506">
    <property type="term" value="F:iron ion binding"/>
    <property type="evidence" value="ECO:0007669"/>
    <property type="project" value="UniProtKB-UniRule"/>
</dbReference>
<dbReference type="PANTHER" id="PTHR47627">
    <property type="entry name" value="RUBREDOXIN"/>
    <property type="match status" value="1"/>
</dbReference>
<evidence type="ECO:0000256" key="8">
    <source>
        <dbReference type="ARBA" id="ARBA00023004"/>
    </source>
</evidence>
<dbReference type="GO" id="GO:0009055">
    <property type="term" value="F:electron transfer activity"/>
    <property type="evidence" value="ECO:0007669"/>
    <property type="project" value="TreeGrafter"/>
</dbReference>
<evidence type="ECO:0000313" key="12">
    <source>
        <dbReference type="Proteomes" id="UP000254589"/>
    </source>
</evidence>
<reference evidence="11 12" key="1">
    <citation type="submission" date="2018-06" db="EMBL/GenBank/DDBJ databases">
        <authorList>
            <consortium name="Pathogen Informatics"/>
            <person name="Doyle S."/>
        </authorList>
    </citation>
    <scope>NUCLEOTIDE SEQUENCE [LARGE SCALE GENOMIC DNA]</scope>
    <source>
        <strain evidence="11 12">NCTC13159</strain>
    </source>
</reference>
<dbReference type="InterPro" id="IPR018527">
    <property type="entry name" value="Rubredoxin_Fe_BS"/>
</dbReference>
<proteinExistence type="inferred from homology"/>
<dbReference type="Pfam" id="PF00301">
    <property type="entry name" value="Rubredoxin"/>
    <property type="match status" value="1"/>
</dbReference>
<name>A0AAJ5D1P5_PANPU</name>
<evidence type="ECO:0000259" key="10">
    <source>
        <dbReference type="PROSITE" id="PS50903"/>
    </source>
</evidence>
<evidence type="ECO:0000256" key="4">
    <source>
        <dbReference type="ARBA" id="ARBA00005337"/>
    </source>
</evidence>
<dbReference type="AlphaFoldDB" id="A0AAJ5D1P5"/>
<dbReference type="PANTHER" id="PTHR47627:SF1">
    <property type="entry name" value="RUBREDOXIN-1-RELATED"/>
    <property type="match status" value="1"/>
</dbReference>
<dbReference type="PROSITE" id="PS50903">
    <property type="entry name" value="RUBREDOXIN_LIKE"/>
    <property type="match status" value="1"/>
</dbReference>
<dbReference type="EMBL" id="UGSJ01000001">
    <property type="protein sequence ID" value="SUA91730.1"/>
    <property type="molecule type" value="Genomic_DNA"/>
</dbReference>
<dbReference type="GO" id="GO:0043448">
    <property type="term" value="P:alkane catabolic process"/>
    <property type="evidence" value="ECO:0007669"/>
    <property type="project" value="TreeGrafter"/>
</dbReference>
<dbReference type="Proteomes" id="UP000254589">
    <property type="component" value="Unassembled WGS sequence"/>
</dbReference>
<dbReference type="PROSITE" id="PS00202">
    <property type="entry name" value="RUBREDOXIN"/>
    <property type="match status" value="1"/>
</dbReference>
<dbReference type="PRINTS" id="PR00163">
    <property type="entry name" value="RUBREDOXIN"/>
</dbReference>
<sequence>MHREHDARVPNIVSDPDLSGVILVRTAGVIIVASCGTMSPRFLDLLHATAPIQCSARAAASCGGRYSFISAFRMYKKGSAVELQFSPSRLNDGAGDPFWIDLTRDEAQALLAALQTHLNTPRRDASGTESPLVFTLLDPGAPSGVVASAAQDEKRSSAAGAEVASRQWVCVICGWIYDEAAGYPEDGIAPGTRWEDVPADWRCPLCDVGKEDFAMVEF</sequence>
<feature type="domain" description="Rubredoxin-like" evidence="10">
    <location>
        <begin position="165"/>
        <end position="216"/>
    </location>
</feature>
<protein>
    <recommendedName>
        <fullName evidence="9">Rubredoxin</fullName>
    </recommendedName>
</protein>
<dbReference type="InterPro" id="IPR024934">
    <property type="entry name" value="Rubredoxin-like_dom"/>
</dbReference>
<dbReference type="InterPro" id="IPR024935">
    <property type="entry name" value="Rubredoxin_dom"/>
</dbReference>
<keyword evidence="7 9" id="KW-0249">Electron transport</keyword>
<evidence type="ECO:0000256" key="6">
    <source>
        <dbReference type="ARBA" id="ARBA00022723"/>
    </source>
</evidence>
<keyword evidence="8 9" id="KW-0408">Iron</keyword>
<keyword evidence="5" id="KW-0813">Transport</keyword>
<accession>A0AAJ5D1P5</accession>
<organism evidence="11 12">
    <name type="scientific">Pandoraea pulmonicola</name>
    <dbReference type="NCBI Taxonomy" id="93221"/>
    <lineage>
        <taxon>Bacteria</taxon>
        <taxon>Pseudomonadati</taxon>
        <taxon>Pseudomonadota</taxon>
        <taxon>Betaproteobacteria</taxon>
        <taxon>Burkholderiales</taxon>
        <taxon>Burkholderiaceae</taxon>
        <taxon>Pandoraea</taxon>
    </lineage>
</organism>
<comment type="similarity">
    <text evidence="4 9">Belongs to the rubredoxin family.</text>
</comment>
<comment type="caution">
    <text evidence="11">The sequence shown here is derived from an EMBL/GenBank/DDBJ whole genome shotgun (WGS) entry which is preliminary data.</text>
</comment>
<evidence type="ECO:0000256" key="1">
    <source>
        <dbReference type="ARBA" id="ARBA00001965"/>
    </source>
</evidence>
<gene>
    <name evidence="11" type="primary">rubA_1</name>
    <name evidence="11" type="ORF">NCTC13159_03242</name>
</gene>
<evidence type="ECO:0000256" key="2">
    <source>
        <dbReference type="ARBA" id="ARBA00002792"/>
    </source>
</evidence>